<organism evidence="2 3">
    <name type="scientific">Saccharothrix carnea</name>
    <dbReference type="NCBI Taxonomy" id="1280637"/>
    <lineage>
        <taxon>Bacteria</taxon>
        <taxon>Bacillati</taxon>
        <taxon>Actinomycetota</taxon>
        <taxon>Actinomycetes</taxon>
        <taxon>Pseudonocardiales</taxon>
        <taxon>Pseudonocardiaceae</taxon>
        <taxon>Saccharothrix</taxon>
    </lineage>
</organism>
<dbReference type="EMBL" id="PYAX01000006">
    <property type="protein sequence ID" value="PSL54652.1"/>
    <property type="molecule type" value="Genomic_DNA"/>
</dbReference>
<evidence type="ECO:0000256" key="1">
    <source>
        <dbReference type="SAM" id="SignalP"/>
    </source>
</evidence>
<keyword evidence="1" id="KW-0732">Signal</keyword>
<evidence type="ECO:0000313" key="3">
    <source>
        <dbReference type="Proteomes" id="UP000241118"/>
    </source>
</evidence>
<dbReference type="NCBIfam" id="NF037950">
    <property type="entry name" value="spanin2_1"/>
    <property type="match status" value="1"/>
</dbReference>
<dbReference type="PROSITE" id="PS51257">
    <property type="entry name" value="PROKAR_LIPOPROTEIN"/>
    <property type="match status" value="1"/>
</dbReference>
<keyword evidence="3" id="KW-1185">Reference proteome</keyword>
<accession>A0A2P8I850</accession>
<dbReference type="RefSeq" id="WP_106616728.1">
    <property type="nucleotide sequence ID" value="NZ_PYAX01000006.1"/>
</dbReference>
<dbReference type="AlphaFoldDB" id="A0A2P8I850"/>
<proteinExistence type="predicted"/>
<comment type="caution">
    <text evidence="2">The sequence shown here is derived from an EMBL/GenBank/DDBJ whole genome shotgun (WGS) entry which is preliminary data.</text>
</comment>
<evidence type="ECO:0000313" key="2">
    <source>
        <dbReference type="EMBL" id="PSL54652.1"/>
    </source>
</evidence>
<reference evidence="2 3" key="1">
    <citation type="submission" date="2018-03" db="EMBL/GenBank/DDBJ databases">
        <title>Genomic Encyclopedia of Type Strains, Phase III (KMG-III): the genomes of soil and plant-associated and newly described type strains.</title>
        <authorList>
            <person name="Whitman W."/>
        </authorList>
    </citation>
    <scope>NUCLEOTIDE SEQUENCE [LARGE SCALE GENOMIC DNA]</scope>
    <source>
        <strain evidence="2 3">CGMCC 4.7097</strain>
    </source>
</reference>
<feature type="signal peptide" evidence="1">
    <location>
        <begin position="1"/>
        <end position="19"/>
    </location>
</feature>
<dbReference type="OrthoDB" id="3698794at2"/>
<sequence>MRAGRPVATLMLAMGLAAAVSGCEAVQQASDTANQVGQAADKAQLCIDALQLAGFTPNTADPQKALEETQQKAQELNDLAAKAGDATLKDAITGVSDTMSNVTIQDLDPTNFATWAKEKSDQVVKLTSACS</sequence>
<feature type="chain" id="PRO_5038530487" evidence="1">
    <location>
        <begin position="20"/>
        <end position="131"/>
    </location>
</feature>
<gene>
    <name evidence="2" type="ORF">B0I31_106168</name>
</gene>
<protein>
    <submittedName>
        <fullName evidence="2">Uncharacterized protein</fullName>
    </submittedName>
</protein>
<dbReference type="Proteomes" id="UP000241118">
    <property type="component" value="Unassembled WGS sequence"/>
</dbReference>
<name>A0A2P8I850_SACCR</name>